<gene>
    <name evidence="4" type="ORF">ACFQGB_04525</name>
</gene>
<dbReference type="PANTHER" id="PTHR44591">
    <property type="entry name" value="STRESS RESPONSE REGULATOR PROTEIN 1"/>
    <property type="match status" value="1"/>
</dbReference>
<dbReference type="AlphaFoldDB" id="A0ABD5VDT8"/>
<dbReference type="Pfam" id="PF08663">
    <property type="entry name" value="HalX"/>
    <property type="match status" value="1"/>
</dbReference>
<evidence type="ECO:0000259" key="3">
    <source>
        <dbReference type="PROSITE" id="PS50110"/>
    </source>
</evidence>
<dbReference type="RefSeq" id="WP_336349113.1">
    <property type="nucleotide sequence ID" value="NZ_JAZAQL010000001.1"/>
</dbReference>
<proteinExistence type="predicted"/>
<name>A0ABD5VDT8_9EURY</name>
<keyword evidence="5" id="KW-1185">Reference proteome</keyword>
<keyword evidence="1 2" id="KW-0597">Phosphoprotein</keyword>
<accession>A0ABD5VDT8</accession>
<comment type="caution">
    <text evidence="4">The sequence shown here is derived from an EMBL/GenBank/DDBJ whole genome shotgun (WGS) entry which is preliminary data.</text>
</comment>
<dbReference type="SUPFAM" id="SSF52172">
    <property type="entry name" value="CheY-like"/>
    <property type="match status" value="1"/>
</dbReference>
<dbReference type="InterPro" id="IPR013971">
    <property type="entry name" value="HalX_domain"/>
</dbReference>
<dbReference type="Gene3D" id="3.40.50.2300">
    <property type="match status" value="1"/>
</dbReference>
<feature type="modified residue" description="4-aspartylphosphate" evidence="2">
    <location>
        <position position="53"/>
    </location>
</feature>
<evidence type="ECO:0000313" key="5">
    <source>
        <dbReference type="Proteomes" id="UP001596395"/>
    </source>
</evidence>
<dbReference type="InterPro" id="IPR011006">
    <property type="entry name" value="CheY-like_superfamily"/>
</dbReference>
<feature type="domain" description="Response regulatory" evidence="3">
    <location>
        <begin position="6"/>
        <end position="115"/>
    </location>
</feature>
<dbReference type="InterPro" id="IPR001789">
    <property type="entry name" value="Sig_transdc_resp-reg_receiver"/>
</dbReference>
<dbReference type="Proteomes" id="UP001596395">
    <property type="component" value="Unassembled WGS sequence"/>
</dbReference>
<dbReference type="Pfam" id="PF00072">
    <property type="entry name" value="Response_reg"/>
    <property type="match status" value="1"/>
</dbReference>
<dbReference type="InterPro" id="IPR050595">
    <property type="entry name" value="Bact_response_regulator"/>
</dbReference>
<evidence type="ECO:0000256" key="2">
    <source>
        <dbReference type="PROSITE-ProRule" id="PRU00169"/>
    </source>
</evidence>
<evidence type="ECO:0000256" key="1">
    <source>
        <dbReference type="ARBA" id="ARBA00022553"/>
    </source>
</evidence>
<protein>
    <submittedName>
        <fullName evidence="4">Response regulator</fullName>
    </submittedName>
</protein>
<sequence>MTEDACVLVVDDEVRLADMFSRVVGRRHETRTAYSGEEALEVVDDDVDVVLLDRRMPDKTGDEVLREVKAARVNCRVVMVTAVDPEMDVLKLPFDDYLCKPVETDVLLDVVDQQLEAQAYDDRLTEYMSVVAKLGVLEATAAERDLVDRDAYGELKTREAALREDLEDALDEFDDVARAFRAIPRA</sequence>
<dbReference type="PANTHER" id="PTHR44591:SF3">
    <property type="entry name" value="RESPONSE REGULATORY DOMAIN-CONTAINING PROTEIN"/>
    <property type="match status" value="1"/>
</dbReference>
<dbReference type="SMART" id="SM00448">
    <property type="entry name" value="REC"/>
    <property type="match status" value="1"/>
</dbReference>
<evidence type="ECO:0000313" key="4">
    <source>
        <dbReference type="EMBL" id="MFC6952121.1"/>
    </source>
</evidence>
<dbReference type="EMBL" id="JBHSXN010000001">
    <property type="protein sequence ID" value="MFC6952121.1"/>
    <property type="molecule type" value="Genomic_DNA"/>
</dbReference>
<organism evidence="4 5">
    <name type="scientific">Halorubellus litoreus</name>
    <dbReference type="NCBI Taxonomy" id="755308"/>
    <lineage>
        <taxon>Archaea</taxon>
        <taxon>Methanobacteriati</taxon>
        <taxon>Methanobacteriota</taxon>
        <taxon>Stenosarchaea group</taxon>
        <taxon>Halobacteria</taxon>
        <taxon>Halobacteriales</taxon>
        <taxon>Halorubellaceae</taxon>
        <taxon>Halorubellus</taxon>
    </lineage>
</organism>
<dbReference type="PROSITE" id="PS50110">
    <property type="entry name" value="RESPONSE_REGULATORY"/>
    <property type="match status" value="1"/>
</dbReference>
<reference evidence="4 5" key="1">
    <citation type="journal article" date="2019" name="Int. J. Syst. Evol. Microbiol.">
        <title>The Global Catalogue of Microorganisms (GCM) 10K type strain sequencing project: providing services to taxonomists for standard genome sequencing and annotation.</title>
        <authorList>
            <consortium name="The Broad Institute Genomics Platform"/>
            <consortium name="The Broad Institute Genome Sequencing Center for Infectious Disease"/>
            <person name="Wu L."/>
            <person name="Ma J."/>
        </authorList>
    </citation>
    <scope>NUCLEOTIDE SEQUENCE [LARGE SCALE GENOMIC DNA]</scope>
    <source>
        <strain evidence="4 5">GX26</strain>
    </source>
</reference>